<organism evidence="3 4">
    <name type="scientific">Agathobacter rectalis</name>
    <dbReference type="NCBI Taxonomy" id="39491"/>
    <lineage>
        <taxon>Bacteria</taxon>
        <taxon>Bacillati</taxon>
        <taxon>Bacillota</taxon>
        <taxon>Clostridia</taxon>
        <taxon>Lachnospirales</taxon>
        <taxon>Lachnospiraceae</taxon>
        <taxon>Agathobacter</taxon>
    </lineage>
</organism>
<protein>
    <submittedName>
        <fullName evidence="3">Uncharacterized protein</fullName>
    </submittedName>
</protein>
<dbReference type="RefSeq" id="WP_117690780.1">
    <property type="nucleotide sequence ID" value="NZ_QSUE01000011.1"/>
</dbReference>
<evidence type="ECO:0000256" key="1">
    <source>
        <dbReference type="SAM" id="Coils"/>
    </source>
</evidence>
<keyword evidence="1" id="KW-0175">Coiled coil</keyword>
<comment type="caution">
    <text evidence="3">The sequence shown here is derived from an EMBL/GenBank/DDBJ whole genome shotgun (WGS) entry which is preliminary data.</text>
</comment>
<sequence length="537" mass="61078">MSKVNVNELTDEQKVRLSQLKEKDTVTSLIIDGMYNKSEIDFEVVAAIEKRSFKKQDYYIAAEVLFNTGASVDWINIVLNVITARGEDEIISFIREVVYAYNNHIEAESIAQFIDACDTPVELHSFTDDIIHQKESNNRVREVIENIPELIGKIETDSFEAKQNYLDMKNELDKKINEVEALKSQIETLQTESKSEANPEKLAKIEKKAAFYEKNFKESQKELRNYKDRCVHLEARLEEYKTKLAEHEKIVTTSVNNNIADELKQYFAEKFDASIDSIAKTVSSSYGQVLSAVKDNKAESGTIDISELKEIITQNENIMEKLQAISNQPVSAEVRNKEDASTPQPHSVPNVKPVEEENENTVQAEDYEISENDIMGDIPEEAPEIVYEEPTANIDEENTTEVPEIEPEKDVNQESSNISETDTAEEFIKKSKIEIDPVICKAPDLTANKILSSKVKDDKQEKKIGFFARMKFKMLSGTKQKQFILDLMLHKKLPMNTITDVKAMLNTGNVDNSFVFDLINDENLTDEVVRKALAFVS</sequence>
<feature type="coiled-coil region" evidence="1">
    <location>
        <begin position="162"/>
        <end position="250"/>
    </location>
</feature>
<evidence type="ECO:0000256" key="2">
    <source>
        <dbReference type="SAM" id="MobiDB-lite"/>
    </source>
</evidence>
<reference evidence="3 4" key="1">
    <citation type="submission" date="2018-08" db="EMBL/GenBank/DDBJ databases">
        <title>A genome reference for cultivated species of the human gut microbiota.</title>
        <authorList>
            <person name="Zou Y."/>
            <person name="Xue W."/>
            <person name="Luo G."/>
        </authorList>
    </citation>
    <scope>NUCLEOTIDE SEQUENCE [LARGE SCALE GENOMIC DNA]</scope>
    <source>
        <strain evidence="3 4">OM05-6AA</strain>
    </source>
</reference>
<feature type="compositionally biased region" description="Acidic residues" evidence="2">
    <location>
        <begin position="396"/>
        <end position="405"/>
    </location>
</feature>
<feature type="region of interest" description="Disordered" evidence="2">
    <location>
        <begin position="396"/>
        <end position="423"/>
    </location>
</feature>
<feature type="region of interest" description="Disordered" evidence="2">
    <location>
        <begin position="330"/>
        <end position="364"/>
    </location>
</feature>
<evidence type="ECO:0000313" key="3">
    <source>
        <dbReference type="EMBL" id="RGN21523.1"/>
    </source>
</evidence>
<name>A0A3E5AKW3_9FIRM</name>
<dbReference type="AlphaFoldDB" id="A0A3E5AKW3"/>
<accession>A0A3E5AKW3</accession>
<proteinExistence type="predicted"/>
<dbReference type="Proteomes" id="UP000260970">
    <property type="component" value="Unassembled WGS sequence"/>
</dbReference>
<dbReference type="EMBL" id="QSUG01000013">
    <property type="protein sequence ID" value="RGN21523.1"/>
    <property type="molecule type" value="Genomic_DNA"/>
</dbReference>
<gene>
    <name evidence="3" type="ORF">DXB72_11995</name>
</gene>
<evidence type="ECO:0000313" key="4">
    <source>
        <dbReference type="Proteomes" id="UP000260970"/>
    </source>
</evidence>